<evidence type="ECO:0000313" key="11">
    <source>
        <dbReference type="Proteomes" id="UP000653472"/>
    </source>
</evidence>
<accession>A0A969WAU3</accession>
<protein>
    <submittedName>
        <fullName evidence="10">FtsX-like permease family protein</fullName>
    </submittedName>
</protein>
<evidence type="ECO:0000259" key="8">
    <source>
        <dbReference type="Pfam" id="PF02687"/>
    </source>
</evidence>
<feature type="transmembrane region" description="Helical" evidence="7">
    <location>
        <begin position="16"/>
        <end position="38"/>
    </location>
</feature>
<dbReference type="InterPro" id="IPR050250">
    <property type="entry name" value="Macrolide_Exporter_MacB"/>
</dbReference>
<dbReference type="InterPro" id="IPR025857">
    <property type="entry name" value="MacB_PCD"/>
</dbReference>
<dbReference type="Pfam" id="PF12704">
    <property type="entry name" value="MacB_PCD"/>
    <property type="match status" value="1"/>
</dbReference>
<keyword evidence="2" id="KW-1003">Cell membrane</keyword>
<dbReference type="PANTHER" id="PTHR30572:SF4">
    <property type="entry name" value="ABC TRANSPORTER PERMEASE YTRF"/>
    <property type="match status" value="1"/>
</dbReference>
<keyword evidence="11" id="KW-1185">Reference proteome</keyword>
<gene>
    <name evidence="10" type="ORF">G7Y82_16920</name>
</gene>
<sequence length="408" mass="44116">MDIAPILAALKRQKTAAALIAIEIALSCAIICNVLFLITHRLERSHVPSGVAEDELVYIRTAGIGASGEDDPMVRAKEDLGALSSLPGVKSATIVNQIPFGHSSWNTGVKLAPDQQHTSANVGAYYADEHLLDTFGLKLIAGRGFLPDEFLNFEDVLKGKVDPPSAVIITKTMATRLFGNEDAIGKSIYLDDTKPTRVVGIVEHLVRPNFGSDLIDADTSMLLPVRLSLGYGQFVLRTDPANRDALIAAAKKKLKSVSPNRIVLSADKLSDTRSKYFKQDRVMAGLLIAVVVSLLIVTALGIVGLASFWVQRRRRQIGIRRALGATRAQILHYFQTENFLIVTVGIALGMLGAYAISGWLMQQYELPRLPFFYLPIGALALWALGQLAVLAPALRAASVPPATATRTV</sequence>
<keyword evidence="4 7" id="KW-1133">Transmembrane helix</keyword>
<dbReference type="InterPro" id="IPR003838">
    <property type="entry name" value="ABC3_permease_C"/>
</dbReference>
<comment type="subcellular location">
    <subcellularLocation>
        <location evidence="1">Cell membrane</location>
        <topology evidence="1">Multi-pass membrane protein</topology>
    </subcellularLocation>
</comment>
<dbReference type="Pfam" id="PF02687">
    <property type="entry name" value="FtsX"/>
    <property type="match status" value="1"/>
</dbReference>
<feature type="domain" description="MacB-like periplasmic core" evidence="9">
    <location>
        <begin position="27"/>
        <end position="250"/>
    </location>
</feature>
<organism evidence="10 11">
    <name type="scientific">Solimonas marina</name>
    <dbReference type="NCBI Taxonomy" id="2714601"/>
    <lineage>
        <taxon>Bacteria</taxon>
        <taxon>Pseudomonadati</taxon>
        <taxon>Pseudomonadota</taxon>
        <taxon>Gammaproteobacteria</taxon>
        <taxon>Nevskiales</taxon>
        <taxon>Nevskiaceae</taxon>
        <taxon>Solimonas</taxon>
    </lineage>
</organism>
<feature type="transmembrane region" description="Helical" evidence="7">
    <location>
        <begin position="372"/>
        <end position="394"/>
    </location>
</feature>
<dbReference type="GO" id="GO:0022857">
    <property type="term" value="F:transmembrane transporter activity"/>
    <property type="evidence" value="ECO:0007669"/>
    <property type="project" value="TreeGrafter"/>
</dbReference>
<reference evidence="10" key="1">
    <citation type="submission" date="2020-03" db="EMBL/GenBank/DDBJ databases">
        <title>Solimonas marina sp. nov., isolated from deep seawater of the Pacific Ocean.</title>
        <authorList>
            <person name="Liu X."/>
            <person name="Lai Q."/>
            <person name="Sun F."/>
            <person name="Gai Y."/>
            <person name="Li G."/>
            <person name="Shao Z."/>
        </authorList>
    </citation>
    <scope>NUCLEOTIDE SEQUENCE</scope>
    <source>
        <strain evidence="10">C16B3</strain>
    </source>
</reference>
<evidence type="ECO:0000259" key="9">
    <source>
        <dbReference type="Pfam" id="PF12704"/>
    </source>
</evidence>
<dbReference type="AlphaFoldDB" id="A0A969WAU3"/>
<comment type="similarity">
    <text evidence="6">Belongs to the ABC-4 integral membrane protein family.</text>
</comment>
<evidence type="ECO:0000256" key="1">
    <source>
        <dbReference type="ARBA" id="ARBA00004651"/>
    </source>
</evidence>
<proteinExistence type="inferred from homology"/>
<feature type="domain" description="ABC3 transporter permease C-terminal" evidence="8">
    <location>
        <begin position="289"/>
        <end position="401"/>
    </location>
</feature>
<keyword evidence="3 7" id="KW-0812">Transmembrane</keyword>
<evidence type="ECO:0000256" key="7">
    <source>
        <dbReference type="SAM" id="Phobius"/>
    </source>
</evidence>
<evidence type="ECO:0000256" key="5">
    <source>
        <dbReference type="ARBA" id="ARBA00023136"/>
    </source>
</evidence>
<dbReference type="PANTHER" id="PTHR30572">
    <property type="entry name" value="MEMBRANE COMPONENT OF TRANSPORTER-RELATED"/>
    <property type="match status" value="1"/>
</dbReference>
<feature type="transmembrane region" description="Helical" evidence="7">
    <location>
        <begin position="282"/>
        <end position="310"/>
    </location>
</feature>
<dbReference type="Proteomes" id="UP000653472">
    <property type="component" value="Unassembled WGS sequence"/>
</dbReference>
<dbReference type="GO" id="GO:0005886">
    <property type="term" value="C:plasma membrane"/>
    <property type="evidence" value="ECO:0007669"/>
    <property type="project" value="UniProtKB-SubCell"/>
</dbReference>
<evidence type="ECO:0000256" key="3">
    <source>
        <dbReference type="ARBA" id="ARBA00022692"/>
    </source>
</evidence>
<dbReference type="RefSeq" id="WP_168149325.1">
    <property type="nucleotide sequence ID" value="NZ_JAAVXB010000011.1"/>
</dbReference>
<name>A0A969WAU3_9GAMM</name>
<feature type="transmembrane region" description="Helical" evidence="7">
    <location>
        <begin position="339"/>
        <end position="360"/>
    </location>
</feature>
<dbReference type="EMBL" id="JAAVXB010000011">
    <property type="protein sequence ID" value="NKF23996.1"/>
    <property type="molecule type" value="Genomic_DNA"/>
</dbReference>
<comment type="caution">
    <text evidence="10">The sequence shown here is derived from an EMBL/GenBank/DDBJ whole genome shotgun (WGS) entry which is preliminary data.</text>
</comment>
<keyword evidence="5 7" id="KW-0472">Membrane</keyword>
<evidence type="ECO:0000256" key="2">
    <source>
        <dbReference type="ARBA" id="ARBA00022475"/>
    </source>
</evidence>
<evidence type="ECO:0000256" key="4">
    <source>
        <dbReference type="ARBA" id="ARBA00022989"/>
    </source>
</evidence>
<evidence type="ECO:0000256" key="6">
    <source>
        <dbReference type="ARBA" id="ARBA00038076"/>
    </source>
</evidence>
<evidence type="ECO:0000313" key="10">
    <source>
        <dbReference type="EMBL" id="NKF23996.1"/>
    </source>
</evidence>